<protein>
    <submittedName>
        <fullName evidence="1">Putative cytidylyltransferase</fullName>
    </submittedName>
</protein>
<dbReference type="PANTHER" id="PTHR42866">
    <property type="entry name" value="3-DEOXY-MANNO-OCTULOSONATE CYTIDYLYLTRANSFERASE"/>
    <property type="match status" value="1"/>
</dbReference>
<dbReference type="Pfam" id="PF02348">
    <property type="entry name" value="CTP_transf_3"/>
    <property type="match status" value="1"/>
</dbReference>
<name>A0A6M3Y009_9ZZZZ</name>
<dbReference type="PANTHER" id="PTHR42866:SF1">
    <property type="entry name" value="SPORE COAT POLYSACCHARIDE BIOSYNTHESIS PROTEIN SPSF"/>
    <property type="match status" value="1"/>
</dbReference>
<accession>A0A6M3Y009</accession>
<keyword evidence="1" id="KW-0808">Transferase</keyword>
<dbReference type="Gene3D" id="3.90.550.10">
    <property type="entry name" value="Spore Coat Polysaccharide Biosynthesis Protein SpsA, Chain A"/>
    <property type="match status" value="1"/>
</dbReference>
<dbReference type="EMBL" id="MT144955">
    <property type="protein sequence ID" value="QJI01846.1"/>
    <property type="molecule type" value="Genomic_DNA"/>
</dbReference>
<organism evidence="1">
    <name type="scientific">viral metagenome</name>
    <dbReference type="NCBI Taxonomy" id="1070528"/>
    <lineage>
        <taxon>unclassified sequences</taxon>
        <taxon>metagenomes</taxon>
        <taxon>organismal metagenomes</taxon>
    </lineage>
</organism>
<proteinExistence type="predicted"/>
<gene>
    <name evidence="1" type="ORF">TM448B02816_0008</name>
</gene>
<keyword evidence="1" id="KW-0548">Nucleotidyltransferase</keyword>
<dbReference type="AlphaFoldDB" id="A0A6M3Y009"/>
<dbReference type="GO" id="GO:0005829">
    <property type="term" value="C:cytosol"/>
    <property type="evidence" value="ECO:0007669"/>
    <property type="project" value="TreeGrafter"/>
</dbReference>
<evidence type="ECO:0000313" key="1">
    <source>
        <dbReference type="EMBL" id="QJI01846.1"/>
    </source>
</evidence>
<dbReference type="InterPro" id="IPR003329">
    <property type="entry name" value="Cytidylyl_trans"/>
</dbReference>
<reference evidence="1" key="1">
    <citation type="submission" date="2020-03" db="EMBL/GenBank/DDBJ databases">
        <title>The deep terrestrial virosphere.</title>
        <authorList>
            <person name="Holmfeldt K."/>
            <person name="Nilsson E."/>
            <person name="Simone D."/>
            <person name="Lopez-Fernandez M."/>
            <person name="Wu X."/>
            <person name="de Brujin I."/>
            <person name="Lundin D."/>
            <person name="Andersson A."/>
            <person name="Bertilsson S."/>
            <person name="Dopson M."/>
        </authorList>
    </citation>
    <scope>NUCLEOTIDE SEQUENCE</scope>
    <source>
        <strain evidence="1">TM448B02816</strain>
    </source>
</reference>
<dbReference type="SUPFAM" id="SSF53448">
    <property type="entry name" value="Nucleotide-diphospho-sugar transferases"/>
    <property type="match status" value="1"/>
</dbReference>
<dbReference type="GO" id="GO:0016779">
    <property type="term" value="F:nucleotidyltransferase activity"/>
    <property type="evidence" value="ECO:0007669"/>
    <property type="project" value="UniProtKB-KW"/>
</dbReference>
<sequence length="204" mass="23385">MLEITAIIQARLNSSRLPRKVLMDIGGHTLLWHSINNAKKGFDKVIVATPDSQIAGLAESYGVNSFIGDEKDVLDRYYQAAVAFEAEHIARLTADNPMIPPSIMRRATEFYCCGDYDYIDTKKFPTGVRVEIFSMEALELAWNGAETDYEREHVTPYMYNYPEIFRVGYLENDVDLSHMQWSVDTVEELEGVRFIYSYMKEVGQ</sequence>
<dbReference type="InterPro" id="IPR029044">
    <property type="entry name" value="Nucleotide-diphossugar_trans"/>
</dbReference>